<dbReference type="SUPFAM" id="SSF49599">
    <property type="entry name" value="TRAF domain-like"/>
    <property type="match status" value="1"/>
</dbReference>
<proteinExistence type="predicted"/>
<gene>
    <name evidence="1" type="ORF">LE_TR15450_c3_g1_i1_g.48887</name>
</gene>
<accession>A0A1J3HM37</accession>
<dbReference type="EMBL" id="GEVL01009133">
    <property type="protein sequence ID" value="JAU68208.1"/>
    <property type="molecule type" value="Transcribed_RNA"/>
</dbReference>
<name>A0A1J3HM37_NOCCA</name>
<organism evidence="1">
    <name type="scientific">Noccaea caerulescens</name>
    <name type="common">Alpine penny-cress</name>
    <name type="synonym">Thlaspi caerulescens</name>
    <dbReference type="NCBI Taxonomy" id="107243"/>
    <lineage>
        <taxon>Eukaryota</taxon>
        <taxon>Viridiplantae</taxon>
        <taxon>Streptophyta</taxon>
        <taxon>Embryophyta</taxon>
        <taxon>Tracheophyta</taxon>
        <taxon>Spermatophyta</taxon>
        <taxon>Magnoliopsida</taxon>
        <taxon>eudicotyledons</taxon>
        <taxon>Gunneridae</taxon>
        <taxon>Pentapetalae</taxon>
        <taxon>rosids</taxon>
        <taxon>malvids</taxon>
        <taxon>Brassicales</taxon>
        <taxon>Brassicaceae</taxon>
        <taxon>Coluteocarpeae</taxon>
        <taxon>Noccaea</taxon>
    </lineage>
</organism>
<reference evidence="1" key="1">
    <citation type="submission" date="2016-07" db="EMBL/GenBank/DDBJ databases">
        <title>De novo transcriptome assembly of four accessions of the metal hyperaccumulator plant Noccaea caerulescens.</title>
        <authorList>
            <person name="Blande D."/>
            <person name="Halimaa P."/>
            <person name="Tervahauta A.I."/>
            <person name="Aarts M.G."/>
            <person name="Karenlampi S.O."/>
        </authorList>
    </citation>
    <scope>NUCLEOTIDE SEQUENCE</scope>
</reference>
<protein>
    <submittedName>
        <fullName evidence="1">E3 ubiquitin-protein ligase SINA-like 7</fullName>
    </submittedName>
</protein>
<evidence type="ECO:0000313" key="1">
    <source>
        <dbReference type="EMBL" id="JAU68208.1"/>
    </source>
</evidence>
<sequence>MNISDKILTLKDIVTRLCFSVQCFRELYGVYVTVSCIAPPAPEVARFSCHLSCTVNGHTMTYESPEVERILEVSFETPNNKFMLIPNSFLSGDLEEEERKRRE</sequence>
<dbReference type="AlphaFoldDB" id="A0A1J3HM37"/>